<comment type="subunit">
    <text evidence="9">Homodimer, forms a heterotetramer with a Cas1 homodimer.</text>
</comment>
<dbReference type="OrthoDB" id="9798176at2"/>
<gene>
    <name evidence="9" type="primary">cas2</name>
    <name evidence="11" type="ORF">SAMN06265340_101122</name>
</gene>
<dbReference type="NCBIfam" id="TIGR01573">
    <property type="entry name" value="cas2"/>
    <property type="match status" value="1"/>
</dbReference>
<keyword evidence="8 9" id="KW-0051">Antiviral defense</keyword>
<dbReference type="InterPro" id="IPR019199">
    <property type="entry name" value="Virulence_VapD/CRISPR_Cas2"/>
</dbReference>
<accession>A0A238XQR0</accession>
<proteinExistence type="inferred from homology"/>
<keyword evidence="12" id="KW-1185">Reference proteome</keyword>
<sequence length="89" mass="10564">MFYVITYDISDDKIRNKLMKLLKNYGRRVQFSCFEVDLTEKELETLKEKIESLIDSSTDKVYIFPVSNYVINDIVKLGIKEKQNESYIL</sequence>
<evidence type="ECO:0000256" key="5">
    <source>
        <dbReference type="ARBA" id="ARBA00022759"/>
    </source>
</evidence>
<dbReference type="PANTHER" id="PTHR34405">
    <property type="entry name" value="CRISPR-ASSOCIATED ENDORIBONUCLEASE CAS2"/>
    <property type="match status" value="1"/>
</dbReference>
<evidence type="ECO:0000256" key="4">
    <source>
        <dbReference type="ARBA" id="ARBA00022723"/>
    </source>
</evidence>
<evidence type="ECO:0000256" key="10">
    <source>
        <dbReference type="PIRNR" id="PIRNR032582"/>
    </source>
</evidence>
<comment type="cofactor">
    <cofactor evidence="1 9">
        <name>Mg(2+)</name>
        <dbReference type="ChEBI" id="CHEBI:18420"/>
    </cofactor>
</comment>
<name>A0A238XQR0_9BACT</name>
<dbReference type="Gene3D" id="3.30.70.240">
    <property type="match status" value="1"/>
</dbReference>
<dbReference type="Pfam" id="PF09827">
    <property type="entry name" value="CRISPR_Cas2"/>
    <property type="match status" value="1"/>
</dbReference>
<evidence type="ECO:0000256" key="2">
    <source>
        <dbReference type="ARBA" id="ARBA00009959"/>
    </source>
</evidence>
<dbReference type="Proteomes" id="UP000198405">
    <property type="component" value="Unassembled WGS sequence"/>
</dbReference>
<evidence type="ECO:0000256" key="9">
    <source>
        <dbReference type="HAMAP-Rule" id="MF_01471"/>
    </source>
</evidence>
<evidence type="ECO:0000256" key="8">
    <source>
        <dbReference type="ARBA" id="ARBA00023118"/>
    </source>
</evidence>
<evidence type="ECO:0000256" key="6">
    <source>
        <dbReference type="ARBA" id="ARBA00022801"/>
    </source>
</evidence>
<organism evidence="11 12">
    <name type="scientific">Desulfurobacterium atlanticum</name>
    <dbReference type="NCBI Taxonomy" id="240169"/>
    <lineage>
        <taxon>Bacteria</taxon>
        <taxon>Pseudomonadati</taxon>
        <taxon>Aquificota</taxon>
        <taxon>Aquificia</taxon>
        <taxon>Desulfurobacteriales</taxon>
        <taxon>Desulfurobacteriaceae</taxon>
        <taxon>Desulfurobacterium</taxon>
    </lineage>
</organism>
<dbReference type="EMBL" id="FZOB01000001">
    <property type="protein sequence ID" value="SNR60319.1"/>
    <property type="molecule type" value="Genomic_DNA"/>
</dbReference>
<keyword evidence="5 9" id="KW-0255">Endonuclease</keyword>
<dbReference type="EC" id="3.1.-.-" evidence="9"/>
<keyword evidence="3 9" id="KW-0540">Nuclease</keyword>
<evidence type="ECO:0000313" key="11">
    <source>
        <dbReference type="EMBL" id="SNR60319.1"/>
    </source>
</evidence>
<dbReference type="InterPro" id="IPR021127">
    <property type="entry name" value="CRISPR_associated_Cas2"/>
</dbReference>
<dbReference type="PANTHER" id="PTHR34405:SF3">
    <property type="entry name" value="CRISPR-ASSOCIATED ENDORIBONUCLEASE CAS2 3"/>
    <property type="match status" value="1"/>
</dbReference>
<evidence type="ECO:0000256" key="3">
    <source>
        <dbReference type="ARBA" id="ARBA00022722"/>
    </source>
</evidence>
<dbReference type="GO" id="GO:0004521">
    <property type="term" value="F:RNA endonuclease activity"/>
    <property type="evidence" value="ECO:0007669"/>
    <property type="project" value="UniProtKB-UniRule"/>
</dbReference>
<dbReference type="CDD" id="cd09725">
    <property type="entry name" value="Cas2_I_II_III"/>
    <property type="match status" value="1"/>
</dbReference>
<keyword evidence="6 9" id="KW-0378">Hydrolase</keyword>
<dbReference type="HAMAP" id="MF_01471">
    <property type="entry name" value="Cas2"/>
    <property type="match status" value="1"/>
</dbReference>
<comment type="function">
    <text evidence="9">CRISPR (clustered regularly interspaced short palindromic repeat), is an adaptive immune system that provides protection against mobile genetic elements (viruses, transposable elements and conjugative plasmids). CRISPR clusters contain sequences complementary to antecedent mobile elements and target invading nucleic acids. CRISPR clusters are transcribed and processed into CRISPR RNA (crRNA). Functions as a ssRNA-specific endoribonuclease. Involved in the integration of spacer DNA into the CRISPR cassette.</text>
</comment>
<dbReference type="GO" id="GO:0046872">
    <property type="term" value="F:metal ion binding"/>
    <property type="evidence" value="ECO:0007669"/>
    <property type="project" value="UniProtKB-UniRule"/>
</dbReference>
<reference evidence="12" key="1">
    <citation type="submission" date="2017-06" db="EMBL/GenBank/DDBJ databases">
        <authorList>
            <person name="Varghese N."/>
            <person name="Submissions S."/>
        </authorList>
    </citation>
    <scope>NUCLEOTIDE SEQUENCE [LARGE SCALE GENOMIC DNA]</scope>
    <source>
        <strain evidence="12">DSM 15668</strain>
    </source>
</reference>
<evidence type="ECO:0000256" key="1">
    <source>
        <dbReference type="ARBA" id="ARBA00001946"/>
    </source>
</evidence>
<dbReference type="GO" id="GO:0016787">
    <property type="term" value="F:hydrolase activity"/>
    <property type="evidence" value="ECO:0007669"/>
    <property type="project" value="UniProtKB-KW"/>
</dbReference>
<keyword evidence="7 9" id="KW-0460">Magnesium</keyword>
<comment type="similarity">
    <text evidence="2 9 10">Belongs to the CRISPR-associated endoribonuclease Cas2 protein family.</text>
</comment>
<dbReference type="AlphaFoldDB" id="A0A238XQR0"/>
<evidence type="ECO:0000313" key="12">
    <source>
        <dbReference type="Proteomes" id="UP000198405"/>
    </source>
</evidence>
<dbReference type="GO" id="GO:0043571">
    <property type="term" value="P:maintenance of CRISPR repeat elements"/>
    <property type="evidence" value="ECO:0007669"/>
    <property type="project" value="UniProtKB-UniRule"/>
</dbReference>
<protein>
    <recommendedName>
        <fullName evidence="9">CRISPR-associated endoribonuclease Cas2</fullName>
        <ecNumber evidence="9">3.1.-.-</ecNumber>
    </recommendedName>
</protein>
<dbReference type="GO" id="GO:0051607">
    <property type="term" value="P:defense response to virus"/>
    <property type="evidence" value="ECO:0007669"/>
    <property type="project" value="UniProtKB-UniRule"/>
</dbReference>
<keyword evidence="4 9" id="KW-0479">Metal-binding</keyword>
<feature type="binding site" evidence="9">
    <location>
        <position position="8"/>
    </location>
    <ligand>
        <name>Mg(2+)</name>
        <dbReference type="ChEBI" id="CHEBI:18420"/>
        <note>catalytic</note>
    </ligand>
</feature>
<dbReference type="PIRSF" id="PIRSF032582">
    <property type="entry name" value="Cas2"/>
    <property type="match status" value="1"/>
</dbReference>
<evidence type="ECO:0000256" key="7">
    <source>
        <dbReference type="ARBA" id="ARBA00022842"/>
    </source>
</evidence>
<dbReference type="SUPFAM" id="SSF143430">
    <property type="entry name" value="TTP0101/SSO1404-like"/>
    <property type="match status" value="1"/>
</dbReference>
<dbReference type="RefSeq" id="WP_089322160.1">
    <property type="nucleotide sequence ID" value="NZ_FZOB01000001.1"/>
</dbReference>